<feature type="compositionally biased region" description="Low complexity" evidence="1">
    <location>
        <begin position="8"/>
        <end position="23"/>
    </location>
</feature>
<feature type="region of interest" description="Disordered" evidence="1">
    <location>
        <begin position="1"/>
        <end position="66"/>
    </location>
</feature>
<evidence type="ECO:0000313" key="2">
    <source>
        <dbReference type="EMBL" id="KAK9701205.1"/>
    </source>
</evidence>
<organism evidence="2 3">
    <name type="scientific">Popillia japonica</name>
    <name type="common">Japanese beetle</name>
    <dbReference type="NCBI Taxonomy" id="7064"/>
    <lineage>
        <taxon>Eukaryota</taxon>
        <taxon>Metazoa</taxon>
        <taxon>Ecdysozoa</taxon>
        <taxon>Arthropoda</taxon>
        <taxon>Hexapoda</taxon>
        <taxon>Insecta</taxon>
        <taxon>Pterygota</taxon>
        <taxon>Neoptera</taxon>
        <taxon>Endopterygota</taxon>
        <taxon>Coleoptera</taxon>
        <taxon>Polyphaga</taxon>
        <taxon>Scarabaeiformia</taxon>
        <taxon>Scarabaeidae</taxon>
        <taxon>Rutelinae</taxon>
        <taxon>Popillia</taxon>
    </lineage>
</organism>
<dbReference type="EMBL" id="JASPKY010000419">
    <property type="protein sequence ID" value="KAK9701205.1"/>
    <property type="molecule type" value="Genomic_DNA"/>
</dbReference>
<reference evidence="2 3" key="1">
    <citation type="journal article" date="2024" name="BMC Genomics">
        <title>De novo assembly and annotation of Popillia japonica's genome with initial clues to its potential as an invasive pest.</title>
        <authorList>
            <person name="Cucini C."/>
            <person name="Boschi S."/>
            <person name="Funari R."/>
            <person name="Cardaioli E."/>
            <person name="Iannotti N."/>
            <person name="Marturano G."/>
            <person name="Paoli F."/>
            <person name="Bruttini M."/>
            <person name="Carapelli A."/>
            <person name="Frati F."/>
            <person name="Nardi F."/>
        </authorList>
    </citation>
    <scope>NUCLEOTIDE SEQUENCE [LARGE SCALE GENOMIC DNA]</scope>
    <source>
        <strain evidence="2">DMR45628</strain>
    </source>
</reference>
<proteinExistence type="predicted"/>
<evidence type="ECO:0000313" key="3">
    <source>
        <dbReference type="Proteomes" id="UP001458880"/>
    </source>
</evidence>
<protein>
    <submittedName>
        <fullName evidence="2">Uncharacterized protein</fullName>
    </submittedName>
</protein>
<feature type="region of interest" description="Disordered" evidence="1">
    <location>
        <begin position="270"/>
        <end position="297"/>
    </location>
</feature>
<accession>A0AAW1JDH6</accession>
<gene>
    <name evidence="2" type="ORF">QE152_g30757</name>
</gene>
<feature type="compositionally biased region" description="Polar residues" evidence="1">
    <location>
        <begin position="270"/>
        <end position="283"/>
    </location>
</feature>
<dbReference type="AlphaFoldDB" id="A0AAW1JDH6"/>
<sequence>MKGFEVVTQQQNNRTTQSSATSTKPTYKEYQKFLSTYNDSKSDQQQSSSPIALSTNSSTSSVPSVVSETDSVPVAFNEYLQNYGSKKYSTVKPNLPKKNVKTEIFIQVNDEDDKESLYGRRFNTLKSRKPPGRIILARQNSLNKCDSNNWKNPISPAGHQVVLSPPPAKQETVPDAMIYAKTALLNELSTKPPKLNKSPSPTFKSTIEVVNNATNSAPSLPPPPPKLPDFTSKPPPISLTVTKVTPATTPPKQIHQSRPNFISEMQSKFNENSQKLSSTNGYHQNPEKKSPPLNSNFPPKFMVQLSKGSENNLNGTRVVPDIINFNSDIPPPPPKYPPPSMNTINFEIKPVVSVVHSTNGYSNGVVNGKRSPPIGNANLPPPPKFLTQQAKTLEMEGSTTTYVPVSDASAAVDKSDPNVKKLVYNTYRGLLGAYNNKANNMVTLPRNRVVQDQGVTKQLESIELQGCLDKLNGRVNPSVDNE</sequence>
<feature type="compositionally biased region" description="Low complexity" evidence="1">
    <location>
        <begin position="43"/>
        <end position="66"/>
    </location>
</feature>
<name>A0AAW1JDH6_POPJA</name>
<keyword evidence="3" id="KW-1185">Reference proteome</keyword>
<comment type="caution">
    <text evidence="2">The sequence shown here is derived from an EMBL/GenBank/DDBJ whole genome shotgun (WGS) entry which is preliminary data.</text>
</comment>
<dbReference type="Proteomes" id="UP001458880">
    <property type="component" value="Unassembled WGS sequence"/>
</dbReference>
<evidence type="ECO:0000256" key="1">
    <source>
        <dbReference type="SAM" id="MobiDB-lite"/>
    </source>
</evidence>